<dbReference type="InterPro" id="IPR027417">
    <property type="entry name" value="P-loop_NTPase"/>
</dbReference>
<proteinExistence type="predicted"/>
<dbReference type="AlphaFoldDB" id="B0X9D2"/>
<dbReference type="EnsemblMetazoa" id="CPIJ016246-RA">
    <property type="protein sequence ID" value="CPIJ016246-PA"/>
    <property type="gene ID" value="CPIJ016246"/>
</dbReference>
<sequence>MSQTLDQQKQDPGNLTLKIGARGVVMKYVQGYPTVQLKNGQLLKPEKWFIKTAGGHVVARAQLLLKLSWAFSIHKSQGLTLDDVEMSPFKAFEAGQAYVAPKAWKTLRMDLVPSSNAPTIYCGPLQKLLSKQLLWLLNEQQPLVLLNAPMLQLLSTIKPPPPPSLLQPLLRQPPLYQSHLSIKPPPPPLLIQWPLIQPPLRLPLLLTKPPLNCH</sequence>
<dbReference type="EMBL" id="DS232532">
    <property type="protein sequence ID" value="EDS43101.1"/>
    <property type="molecule type" value="Genomic_DNA"/>
</dbReference>
<evidence type="ECO:0000313" key="3">
    <source>
        <dbReference type="Proteomes" id="UP000002320"/>
    </source>
</evidence>
<dbReference type="PANTHER" id="PTHR47642">
    <property type="entry name" value="ATP-DEPENDENT DNA HELICASE"/>
    <property type="match status" value="1"/>
</dbReference>
<dbReference type="Proteomes" id="UP000002320">
    <property type="component" value="Unassembled WGS sequence"/>
</dbReference>
<dbReference type="CDD" id="cd18809">
    <property type="entry name" value="SF1_C_RecD"/>
    <property type="match status" value="1"/>
</dbReference>
<dbReference type="InterPro" id="IPR051055">
    <property type="entry name" value="PIF1_helicase"/>
</dbReference>
<evidence type="ECO:0000313" key="2">
    <source>
        <dbReference type="EnsemblMetazoa" id="CPIJ016246-PA"/>
    </source>
</evidence>
<dbReference type="KEGG" id="cqu:CpipJ_CPIJ016246"/>
<organism>
    <name type="scientific">Culex quinquefasciatus</name>
    <name type="common">Southern house mosquito</name>
    <name type="synonym">Culex pungens</name>
    <dbReference type="NCBI Taxonomy" id="7176"/>
    <lineage>
        <taxon>Eukaryota</taxon>
        <taxon>Metazoa</taxon>
        <taxon>Ecdysozoa</taxon>
        <taxon>Arthropoda</taxon>
        <taxon>Hexapoda</taxon>
        <taxon>Insecta</taxon>
        <taxon>Pterygota</taxon>
        <taxon>Neoptera</taxon>
        <taxon>Endopterygota</taxon>
        <taxon>Diptera</taxon>
        <taxon>Nematocera</taxon>
        <taxon>Culicoidea</taxon>
        <taxon>Culicidae</taxon>
        <taxon>Culicinae</taxon>
        <taxon>Culicini</taxon>
        <taxon>Culex</taxon>
        <taxon>Culex</taxon>
    </lineage>
</organism>
<protein>
    <submittedName>
        <fullName evidence="2">ATP-dependent DNA helicase</fullName>
    </submittedName>
</protein>
<dbReference type="VEuPathDB" id="VectorBase:CQUJHB009880"/>
<reference evidence="2" key="2">
    <citation type="submission" date="2021-02" db="UniProtKB">
        <authorList>
            <consortium name="EnsemblMetazoa"/>
        </authorList>
    </citation>
    <scope>IDENTIFICATION</scope>
    <source>
        <strain evidence="2">JHB</strain>
    </source>
</reference>
<dbReference type="SUPFAM" id="SSF52540">
    <property type="entry name" value="P-loop containing nucleoside triphosphate hydrolases"/>
    <property type="match status" value="1"/>
</dbReference>
<dbReference type="InParanoid" id="B0X9D2"/>
<dbReference type="STRING" id="7176.B0X9D2"/>
<name>B0X9D2_CULQU</name>
<dbReference type="VEuPathDB" id="VectorBase:CPIJ016246"/>
<evidence type="ECO:0000313" key="1">
    <source>
        <dbReference type="EMBL" id="EDS43101.1"/>
    </source>
</evidence>
<reference evidence="1" key="1">
    <citation type="submission" date="2007-03" db="EMBL/GenBank/DDBJ databases">
        <title>Annotation of Culex pipiens quinquefasciatus.</title>
        <authorList>
            <consortium name="The Broad Institute Genome Sequencing Platform"/>
            <person name="Atkinson P.W."/>
            <person name="Hemingway J."/>
            <person name="Christensen B.M."/>
            <person name="Higgs S."/>
            <person name="Kodira C."/>
            <person name="Hannick L."/>
            <person name="Megy K."/>
            <person name="O'Leary S."/>
            <person name="Pearson M."/>
            <person name="Haas B.J."/>
            <person name="Mauceli E."/>
            <person name="Wortman J.R."/>
            <person name="Lee N.H."/>
            <person name="Guigo R."/>
            <person name="Stanke M."/>
            <person name="Alvarado L."/>
            <person name="Amedeo P."/>
            <person name="Antoine C.H."/>
            <person name="Arensburger P."/>
            <person name="Bidwell S.L."/>
            <person name="Crawford M."/>
            <person name="Camaro F."/>
            <person name="Devon K."/>
            <person name="Engels R."/>
            <person name="Hammond M."/>
            <person name="Howarth C."/>
            <person name="Koehrsen M."/>
            <person name="Lawson D."/>
            <person name="Montgomery P."/>
            <person name="Nene V."/>
            <person name="Nusbaum C."/>
            <person name="Puiu D."/>
            <person name="Romero-Severson J."/>
            <person name="Severson D.W."/>
            <person name="Shumway M."/>
            <person name="Sisk P."/>
            <person name="Stolte C."/>
            <person name="Zeng Q."/>
            <person name="Eisenstadt E."/>
            <person name="Fraser-Liggett C."/>
            <person name="Strausberg R."/>
            <person name="Galagan J."/>
            <person name="Birren B."/>
            <person name="Collins F.H."/>
        </authorList>
    </citation>
    <scope>NUCLEOTIDE SEQUENCE [LARGE SCALE GENOMIC DNA]</scope>
    <source>
        <strain evidence="1">JHB</strain>
    </source>
</reference>
<gene>
    <name evidence="2" type="primary">6049504</name>
    <name evidence="1" type="ORF">CpipJ_CPIJ016246</name>
</gene>
<dbReference type="OrthoDB" id="272985at2759"/>
<accession>B0X9D2</accession>
<dbReference type="PANTHER" id="PTHR47642:SF7">
    <property type="entry name" value="ATP-DEPENDENT DNA HELICASE PIF1"/>
    <property type="match status" value="1"/>
</dbReference>
<keyword evidence="3" id="KW-1185">Reference proteome</keyword>
<dbReference type="HOGENOM" id="CLU_1290106_0_0_1"/>
<dbReference type="eggNOG" id="KOG0987">
    <property type="taxonomic scope" value="Eukaryota"/>
</dbReference>